<feature type="chain" id="PRO_5017612178" description="Cytochrome c domain-containing protein" evidence="4">
    <location>
        <begin position="22"/>
        <end position="323"/>
    </location>
</feature>
<dbReference type="GO" id="GO:0046872">
    <property type="term" value="F:metal ion binding"/>
    <property type="evidence" value="ECO:0007669"/>
    <property type="project" value="UniProtKB-KW"/>
</dbReference>
<evidence type="ECO:0000313" key="7">
    <source>
        <dbReference type="Proteomes" id="UP000256373"/>
    </source>
</evidence>
<dbReference type="Proteomes" id="UP000256373">
    <property type="component" value="Unassembled WGS sequence"/>
</dbReference>
<feature type="domain" description="Cytochrome c" evidence="5">
    <location>
        <begin position="246"/>
        <end position="323"/>
    </location>
</feature>
<accession>A0A3D8YF18</accession>
<feature type="signal peptide" evidence="4">
    <location>
        <begin position="1"/>
        <end position="21"/>
    </location>
</feature>
<dbReference type="RefSeq" id="WP_115829781.1">
    <property type="nucleotide sequence ID" value="NZ_QNUL01000003.1"/>
</dbReference>
<keyword evidence="1" id="KW-0349">Heme</keyword>
<dbReference type="Pfam" id="PF00034">
    <property type="entry name" value="Cytochrom_C"/>
    <property type="match status" value="1"/>
</dbReference>
<evidence type="ECO:0000256" key="1">
    <source>
        <dbReference type="ARBA" id="ARBA00022617"/>
    </source>
</evidence>
<dbReference type="Gene3D" id="1.10.760.10">
    <property type="entry name" value="Cytochrome c-like domain"/>
    <property type="match status" value="1"/>
</dbReference>
<organism evidence="6 7">
    <name type="scientific">Dyadobacter luteus</name>
    <dbReference type="NCBI Taxonomy" id="2259619"/>
    <lineage>
        <taxon>Bacteria</taxon>
        <taxon>Pseudomonadati</taxon>
        <taxon>Bacteroidota</taxon>
        <taxon>Cytophagia</taxon>
        <taxon>Cytophagales</taxon>
        <taxon>Spirosomataceae</taxon>
        <taxon>Dyadobacter</taxon>
    </lineage>
</organism>
<sequence length="323" mass="36061">MRCDSKLIVCLLLTTMVLAFSCNNNSGTISNQITFKNKLSEYELFGSNMSELIPANGVMPIEIASPLFTDYAEKQRLIKLPVGTKMTIKGDSLPVFPDGTIIAKTFYYSSTEKGKRIIETRLLILAEGGWNAATYQWNTAQNDADLLADGALVPVSFQDLQGRHRRVEYKIPPQKDCSSCHRSGNELVPLGPKIRNLNINISVNGTQQNQFKYLIKKGILDQANISKVTSLPDYRDSTLSLATRARAYLEMNCAHCHQEQGTASGTSLNLNYTTSFEKTGIQFNKENILIRMSEMGEYHMPKSGVTVLDDEGVKLIRDYIKNL</sequence>
<proteinExistence type="predicted"/>
<dbReference type="PROSITE" id="PS51257">
    <property type="entry name" value="PROKAR_LIPOPROTEIN"/>
    <property type="match status" value="1"/>
</dbReference>
<evidence type="ECO:0000256" key="2">
    <source>
        <dbReference type="ARBA" id="ARBA00022723"/>
    </source>
</evidence>
<dbReference type="InterPro" id="IPR009056">
    <property type="entry name" value="Cyt_c-like_dom"/>
</dbReference>
<reference evidence="6 7" key="1">
    <citation type="submission" date="2018-07" db="EMBL/GenBank/DDBJ databases">
        <title>Dyadobacter roseus sp. nov., isolated from rose rhizosphere soil.</title>
        <authorList>
            <person name="Chen L."/>
        </authorList>
    </citation>
    <scope>NUCLEOTIDE SEQUENCE [LARGE SCALE GENOMIC DNA]</scope>
    <source>
        <strain evidence="6 7">RS19</strain>
    </source>
</reference>
<evidence type="ECO:0000256" key="4">
    <source>
        <dbReference type="SAM" id="SignalP"/>
    </source>
</evidence>
<keyword evidence="3" id="KW-0408">Iron</keyword>
<keyword evidence="7" id="KW-1185">Reference proteome</keyword>
<keyword evidence="4" id="KW-0732">Signal</keyword>
<comment type="caution">
    <text evidence="6">The sequence shown here is derived from an EMBL/GenBank/DDBJ whole genome shotgun (WGS) entry which is preliminary data.</text>
</comment>
<gene>
    <name evidence="6" type="ORF">DSL64_06145</name>
</gene>
<protein>
    <recommendedName>
        <fullName evidence="5">Cytochrome c domain-containing protein</fullName>
    </recommendedName>
</protein>
<name>A0A3D8YF18_9BACT</name>
<evidence type="ECO:0000313" key="6">
    <source>
        <dbReference type="EMBL" id="REA63193.1"/>
    </source>
</evidence>
<evidence type="ECO:0000259" key="5">
    <source>
        <dbReference type="Pfam" id="PF00034"/>
    </source>
</evidence>
<dbReference type="GO" id="GO:0020037">
    <property type="term" value="F:heme binding"/>
    <property type="evidence" value="ECO:0007669"/>
    <property type="project" value="InterPro"/>
</dbReference>
<dbReference type="OrthoDB" id="338827at2"/>
<dbReference type="GO" id="GO:0009055">
    <property type="term" value="F:electron transfer activity"/>
    <property type="evidence" value="ECO:0007669"/>
    <property type="project" value="InterPro"/>
</dbReference>
<dbReference type="AlphaFoldDB" id="A0A3D8YF18"/>
<dbReference type="SUPFAM" id="SSF46626">
    <property type="entry name" value="Cytochrome c"/>
    <property type="match status" value="1"/>
</dbReference>
<dbReference type="InterPro" id="IPR036909">
    <property type="entry name" value="Cyt_c-like_dom_sf"/>
</dbReference>
<keyword evidence="2" id="KW-0479">Metal-binding</keyword>
<evidence type="ECO:0000256" key="3">
    <source>
        <dbReference type="ARBA" id="ARBA00023004"/>
    </source>
</evidence>
<dbReference type="EMBL" id="QNUL01000003">
    <property type="protein sequence ID" value="REA63193.1"/>
    <property type="molecule type" value="Genomic_DNA"/>
</dbReference>